<dbReference type="InterPro" id="IPR020599">
    <property type="entry name" value="Transl_elong_fac_P/YeiP"/>
</dbReference>
<accession>A0A518ENR3</accession>
<dbReference type="Gene3D" id="2.30.30.30">
    <property type="match status" value="1"/>
</dbReference>
<dbReference type="SUPFAM" id="SSF50104">
    <property type="entry name" value="Translation proteins SH3-like domain"/>
    <property type="match status" value="1"/>
</dbReference>
<evidence type="ECO:0000313" key="11">
    <source>
        <dbReference type="Proteomes" id="UP000320390"/>
    </source>
</evidence>
<evidence type="ECO:0000313" key="10">
    <source>
        <dbReference type="EMBL" id="QDV05720.1"/>
    </source>
</evidence>
<dbReference type="UniPathway" id="UPA00345"/>
<reference evidence="10 11" key="1">
    <citation type="submission" date="2019-02" db="EMBL/GenBank/DDBJ databases">
        <title>Deep-cultivation of Planctomycetes and their phenomic and genomic characterization uncovers novel biology.</title>
        <authorList>
            <person name="Wiegand S."/>
            <person name="Jogler M."/>
            <person name="Boedeker C."/>
            <person name="Pinto D."/>
            <person name="Vollmers J."/>
            <person name="Rivas-Marin E."/>
            <person name="Kohn T."/>
            <person name="Peeters S.H."/>
            <person name="Heuer A."/>
            <person name="Rast P."/>
            <person name="Oberbeckmann S."/>
            <person name="Bunk B."/>
            <person name="Jeske O."/>
            <person name="Meyerdierks A."/>
            <person name="Storesund J.E."/>
            <person name="Kallscheuer N."/>
            <person name="Luecker S."/>
            <person name="Lage O.M."/>
            <person name="Pohl T."/>
            <person name="Merkel B.J."/>
            <person name="Hornburger P."/>
            <person name="Mueller R.-W."/>
            <person name="Bruemmer F."/>
            <person name="Labrenz M."/>
            <person name="Spormann A.M."/>
            <person name="Op den Camp H."/>
            <person name="Overmann J."/>
            <person name="Amann R."/>
            <person name="Jetten M.S.M."/>
            <person name="Mascher T."/>
            <person name="Medema M.H."/>
            <person name="Devos D.P."/>
            <person name="Kaster A.-K."/>
            <person name="Ovreas L."/>
            <person name="Rohde M."/>
            <person name="Galperin M.Y."/>
            <person name="Jogler C."/>
        </authorList>
    </citation>
    <scope>NUCLEOTIDE SEQUENCE [LARGE SCALE GENOMIC DNA]</scope>
    <source>
        <strain evidence="10 11">Poly30</strain>
    </source>
</reference>
<keyword evidence="6 7" id="KW-0648">Protein biosynthesis</keyword>
<keyword evidence="5 7" id="KW-0251">Elongation factor</keyword>
<organism evidence="10 11">
    <name type="scientific">Saltatorellus ferox</name>
    <dbReference type="NCBI Taxonomy" id="2528018"/>
    <lineage>
        <taxon>Bacteria</taxon>
        <taxon>Pseudomonadati</taxon>
        <taxon>Planctomycetota</taxon>
        <taxon>Planctomycetia</taxon>
        <taxon>Planctomycetia incertae sedis</taxon>
        <taxon>Saltatorellus</taxon>
    </lineage>
</organism>
<protein>
    <recommendedName>
        <fullName evidence="7">Elongation factor P</fullName>
        <shortName evidence="7">EF-P</shortName>
    </recommendedName>
</protein>
<gene>
    <name evidence="10" type="primary">efp_2</name>
    <name evidence="7" type="synonym">efp</name>
    <name evidence="10" type="ORF">Poly30_12210</name>
</gene>
<dbReference type="EMBL" id="CP036434">
    <property type="protein sequence ID" value="QDV05720.1"/>
    <property type="molecule type" value="Genomic_DNA"/>
</dbReference>
<dbReference type="Pfam" id="PF01132">
    <property type="entry name" value="EFP"/>
    <property type="match status" value="1"/>
</dbReference>
<dbReference type="InterPro" id="IPR001059">
    <property type="entry name" value="Transl_elong_P/YeiP_cen"/>
</dbReference>
<feature type="domain" description="Translation elongation factor P/YeiP central" evidence="9">
    <location>
        <begin position="69"/>
        <end position="124"/>
    </location>
</feature>
<keyword evidence="4 7" id="KW-0963">Cytoplasm</keyword>
<dbReference type="PIRSF" id="PIRSF005901">
    <property type="entry name" value="EF-P"/>
    <property type="match status" value="1"/>
</dbReference>
<feature type="domain" description="Elongation factor P C-terminal" evidence="8">
    <location>
        <begin position="132"/>
        <end position="187"/>
    </location>
</feature>
<dbReference type="OrthoDB" id="9801844at2"/>
<evidence type="ECO:0000259" key="8">
    <source>
        <dbReference type="SMART" id="SM00841"/>
    </source>
</evidence>
<dbReference type="GO" id="GO:0005829">
    <property type="term" value="C:cytosol"/>
    <property type="evidence" value="ECO:0007669"/>
    <property type="project" value="UniProtKB-ARBA"/>
</dbReference>
<dbReference type="Gene3D" id="2.40.50.140">
    <property type="entry name" value="Nucleic acid-binding proteins"/>
    <property type="match status" value="2"/>
</dbReference>
<keyword evidence="11" id="KW-1185">Reference proteome</keyword>
<dbReference type="InterPro" id="IPR013852">
    <property type="entry name" value="Transl_elong_P/YeiP_CS"/>
</dbReference>
<dbReference type="PROSITE" id="PS01275">
    <property type="entry name" value="EFP"/>
    <property type="match status" value="1"/>
</dbReference>
<dbReference type="InterPro" id="IPR013185">
    <property type="entry name" value="Transl_elong_KOW-like"/>
</dbReference>
<dbReference type="CDD" id="cd05794">
    <property type="entry name" value="S1_EF-P_repeat_2"/>
    <property type="match status" value="1"/>
</dbReference>
<dbReference type="NCBIfam" id="NF001810">
    <property type="entry name" value="PRK00529.1"/>
    <property type="match status" value="1"/>
</dbReference>
<dbReference type="SUPFAM" id="SSF50249">
    <property type="entry name" value="Nucleic acid-binding proteins"/>
    <property type="match status" value="2"/>
</dbReference>
<evidence type="ECO:0000259" key="9">
    <source>
        <dbReference type="SMART" id="SM01185"/>
    </source>
</evidence>
<dbReference type="Proteomes" id="UP000320390">
    <property type="component" value="Chromosome"/>
</dbReference>
<dbReference type="Pfam" id="PF08207">
    <property type="entry name" value="EFP_N"/>
    <property type="match status" value="1"/>
</dbReference>
<proteinExistence type="inferred from homology"/>
<name>A0A518ENR3_9BACT</name>
<evidence type="ECO:0000256" key="3">
    <source>
        <dbReference type="ARBA" id="ARBA00009479"/>
    </source>
</evidence>
<comment type="similarity">
    <text evidence="3 7">Belongs to the elongation factor P family.</text>
</comment>
<evidence type="ECO:0000256" key="2">
    <source>
        <dbReference type="ARBA" id="ARBA00004815"/>
    </source>
</evidence>
<dbReference type="InterPro" id="IPR008991">
    <property type="entry name" value="Translation_prot_SH3-like_sf"/>
</dbReference>
<dbReference type="HAMAP" id="MF_00141">
    <property type="entry name" value="EF_P"/>
    <property type="match status" value="1"/>
</dbReference>
<dbReference type="SMART" id="SM00841">
    <property type="entry name" value="Elong-fact-P_C"/>
    <property type="match status" value="1"/>
</dbReference>
<dbReference type="AlphaFoldDB" id="A0A518ENR3"/>
<dbReference type="GO" id="GO:0003746">
    <property type="term" value="F:translation elongation factor activity"/>
    <property type="evidence" value="ECO:0007669"/>
    <property type="project" value="UniProtKB-UniRule"/>
</dbReference>
<evidence type="ECO:0000256" key="6">
    <source>
        <dbReference type="ARBA" id="ARBA00022917"/>
    </source>
</evidence>
<dbReference type="InterPro" id="IPR014722">
    <property type="entry name" value="Rib_uL2_dom2"/>
</dbReference>
<dbReference type="RefSeq" id="WP_145195261.1">
    <property type="nucleotide sequence ID" value="NZ_CP036434.1"/>
</dbReference>
<dbReference type="SMART" id="SM01185">
    <property type="entry name" value="EFP"/>
    <property type="match status" value="1"/>
</dbReference>
<dbReference type="InterPro" id="IPR012340">
    <property type="entry name" value="NA-bd_OB-fold"/>
</dbReference>
<dbReference type="Pfam" id="PF09285">
    <property type="entry name" value="Elong-fact-P_C"/>
    <property type="match status" value="1"/>
</dbReference>
<dbReference type="PANTHER" id="PTHR30053">
    <property type="entry name" value="ELONGATION FACTOR P"/>
    <property type="match status" value="1"/>
</dbReference>
<evidence type="ECO:0000256" key="5">
    <source>
        <dbReference type="ARBA" id="ARBA00022768"/>
    </source>
</evidence>
<dbReference type="PANTHER" id="PTHR30053:SF14">
    <property type="entry name" value="TRANSLATION ELONGATION FACTOR KOW-LIKE DOMAIN-CONTAINING PROTEIN"/>
    <property type="match status" value="1"/>
</dbReference>
<dbReference type="GO" id="GO:0043043">
    <property type="term" value="P:peptide biosynthetic process"/>
    <property type="evidence" value="ECO:0007669"/>
    <property type="project" value="InterPro"/>
</dbReference>
<dbReference type="FunFam" id="2.40.50.140:FF:000004">
    <property type="entry name" value="Elongation factor P"/>
    <property type="match status" value="1"/>
</dbReference>
<dbReference type="CDD" id="cd04470">
    <property type="entry name" value="S1_EF-P_repeat_1"/>
    <property type="match status" value="1"/>
</dbReference>
<dbReference type="InterPro" id="IPR015365">
    <property type="entry name" value="Elong-fact-P_C"/>
</dbReference>
<comment type="function">
    <text evidence="7">Involved in peptide bond synthesis. Stimulates efficient translation and peptide-bond synthesis on native or reconstituted 70S ribosomes in vitro. Probably functions indirectly by altering the affinity of the ribosome for aminoacyl-tRNA, thus increasing their reactivity as acceptors for peptidyl transferase.</text>
</comment>
<sequence>MIETTDFKKGVCLVYKDEPCIIVDYTVSTPTARGGNTIYKTKLRNLKTGQLYTDSIRSGEKFGDVDLERHKASYLYNDGSRWYFMDDESYEQFDLGKEDLGGDELYITDGIEGIQAMLIDGVTVSIQLPLSVALEVIETDPSIKGATAQAQLKPAVCSTGLNVPVPAYVEIGTRIKVDTRDGHFIEREK</sequence>
<evidence type="ECO:0000256" key="4">
    <source>
        <dbReference type="ARBA" id="ARBA00022490"/>
    </source>
</evidence>
<comment type="pathway">
    <text evidence="2 7">Protein biosynthesis; polypeptide chain elongation.</text>
</comment>
<evidence type="ECO:0000256" key="7">
    <source>
        <dbReference type="HAMAP-Rule" id="MF_00141"/>
    </source>
</evidence>
<dbReference type="InterPro" id="IPR011768">
    <property type="entry name" value="Transl_elongation_fac_P"/>
</dbReference>
<comment type="subcellular location">
    <subcellularLocation>
        <location evidence="1 7">Cytoplasm</location>
    </subcellularLocation>
</comment>
<evidence type="ECO:0000256" key="1">
    <source>
        <dbReference type="ARBA" id="ARBA00004496"/>
    </source>
</evidence>